<evidence type="ECO:0000313" key="6">
    <source>
        <dbReference type="Proteomes" id="UP000092971"/>
    </source>
</evidence>
<keyword evidence="3" id="KW-0406">Ion transport</keyword>
<feature type="coiled-coil region" evidence="4">
    <location>
        <begin position="18"/>
        <end position="68"/>
    </location>
</feature>
<name>A0A1B1YFZ4_THEST</name>
<dbReference type="GO" id="GO:0046961">
    <property type="term" value="F:proton-transporting ATPase activity, rotational mechanism"/>
    <property type="evidence" value="ECO:0007669"/>
    <property type="project" value="InterPro"/>
</dbReference>
<protein>
    <submittedName>
        <fullName evidence="5">ATP synthase subunit E</fullName>
    </submittedName>
</protein>
<dbReference type="Proteomes" id="UP000092971">
    <property type="component" value="Chromosome"/>
</dbReference>
<keyword evidence="4" id="KW-0175">Coiled coil</keyword>
<sequence>MDMEKINEKLNGFTEMVLKEASSKSDAVLKDAEREKKEKLQEQEIEFLKEAYRRIHEALAKIENESNSVYSGKLLEAKKTLYGKRNEITDRVFERVMKKLEIYRKTQDYSDTLRRFMEKALAEIGEGKVRLIVDDEDFTTASEIAAQFKREIEITKSDKKLLGGCIAINESSGLLADYSFKSRLEEQRKAFLEFSGLNVEL</sequence>
<dbReference type="Pfam" id="PF01991">
    <property type="entry name" value="vATP-synt_E"/>
    <property type="match status" value="1"/>
</dbReference>
<proteinExistence type="inferred from homology"/>
<dbReference type="InterPro" id="IPR038495">
    <property type="entry name" value="ATPase_E_C"/>
</dbReference>
<keyword evidence="2" id="KW-0813">Transport</keyword>
<evidence type="ECO:0000256" key="2">
    <source>
        <dbReference type="ARBA" id="ARBA00022448"/>
    </source>
</evidence>
<organism evidence="5 6">
    <name type="scientific">Thermoclostridium stercorarium subsp. thermolacticum DSM 2910</name>
    <dbReference type="NCBI Taxonomy" id="1121336"/>
    <lineage>
        <taxon>Bacteria</taxon>
        <taxon>Bacillati</taxon>
        <taxon>Bacillota</taxon>
        <taxon>Clostridia</taxon>
        <taxon>Eubacteriales</taxon>
        <taxon>Oscillospiraceae</taxon>
        <taxon>Thermoclostridium</taxon>
    </lineage>
</organism>
<dbReference type="GO" id="GO:0033178">
    <property type="term" value="C:proton-transporting two-sector ATPase complex, catalytic domain"/>
    <property type="evidence" value="ECO:0007669"/>
    <property type="project" value="InterPro"/>
</dbReference>
<dbReference type="InterPro" id="IPR002842">
    <property type="entry name" value="ATPase_V1_Esu"/>
</dbReference>
<dbReference type="AlphaFoldDB" id="A0A1B1YFZ4"/>
<evidence type="ECO:0000256" key="3">
    <source>
        <dbReference type="ARBA" id="ARBA00023065"/>
    </source>
</evidence>
<comment type="similarity">
    <text evidence="1">Belongs to the V-ATPase E subunit family.</text>
</comment>
<dbReference type="RefSeq" id="WP_015360092.1">
    <property type="nucleotide sequence ID" value="NZ_CP014672.1"/>
</dbReference>
<evidence type="ECO:0000256" key="1">
    <source>
        <dbReference type="ARBA" id="ARBA00005901"/>
    </source>
</evidence>
<reference evidence="5 6" key="1">
    <citation type="submission" date="2016-02" db="EMBL/GenBank/DDBJ databases">
        <title>Comparison of Clostridium stercorarium subspecies using comparative genomics and transcriptomics.</title>
        <authorList>
            <person name="Schellenberg J."/>
            <person name="Thallinger G."/>
            <person name="Levin D.B."/>
            <person name="Zhang X."/>
            <person name="Alvare G."/>
            <person name="Fristensky B."/>
            <person name="Sparling R."/>
        </authorList>
    </citation>
    <scope>NUCLEOTIDE SEQUENCE [LARGE SCALE GENOMIC DNA]</scope>
    <source>
        <strain evidence="5 6">DSM 2910</strain>
    </source>
</reference>
<evidence type="ECO:0000256" key="4">
    <source>
        <dbReference type="SAM" id="Coils"/>
    </source>
</evidence>
<dbReference type="SUPFAM" id="SSF160527">
    <property type="entry name" value="V-type ATPase subunit E-like"/>
    <property type="match status" value="1"/>
</dbReference>
<gene>
    <name evidence="5" type="ORF">CSTERTH_11760</name>
</gene>
<dbReference type="EMBL" id="CP014672">
    <property type="protein sequence ID" value="ANW99663.1"/>
    <property type="molecule type" value="Genomic_DNA"/>
</dbReference>
<accession>A0A1B1YFZ4</accession>
<dbReference type="Gene3D" id="3.30.2320.30">
    <property type="entry name" value="ATP synthase, E subunit, C-terminal"/>
    <property type="match status" value="1"/>
</dbReference>
<evidence type="ECO:0000313" key="5">
    <source>
        <dbReference type="EMBL" id="ANW99663.1"/>
    </source>
</evidence>